<dbReference type="EMBL" id="CP012525">
    <property type="protein sequence ID" value="ALC42881.1"/>
    <property type="molecule type" value="Genomic_DNA"/>
</dbReference>
<reference evidence="1 2" key="1">
    <citation type="submission" date="2015-08" db="EMBL/GenBank/DDBJ databases">
        <title>Ancestral chromatin configuration constrains chromatin evolution on differentiating sex chromosomes in Drosophila.</title>
        <authorList>
            <person name="Zhou Q."/>
            <person name="Bachtrog D."/>
        </authorList>
    </citation>
    <scope>NUCLEOTIDE SEQUENCE [LARGE SCALE GENOMIC DNA]</scope>
    <source>
        <tissue evidence="1">Whole larvae</tissue>
    </source>
</reference>
<proteinExistence type="predicted"/>
<gene>
    <name evidence="1" type="ORF">Dbus_chr3Lg47</name>
</gene>
<organism evidence="1 2">
    <name type="scientific">Drosophila busckii</name>
    <name type="common">Fruit fly</name>
    <dbReference type="NCBI Taxonomy" id="30019"/>
    <lineage>
        <taxon>Eukaryota</taxon>
        <taxon>Metazoa</taxon>
        <taxon>Ecdysozoa</taxon>
        <taxon>Arthropoda</taxon>
        <taxon>Hexapoda</taxon>
        <taxon>Insecta</taxon>
        <taxon>Pterygota</taxon>
        <taxon>Neoptera</taxon>
        <taxon>Endopterygota</taxon>
        <taxon>Diptera</taxon>
        <taxon>Brachycera</taxon>
        <taxon>Muscomorpha</taxon>
        <taxon>Ephydroidea</taxon>
        <taxon>Drosophilidae</taxon>
        <taxon>Drosophila</taxon>
    </lineage>
</organism>
<dbReference type="AlphaFoldDB" id="A0A0M5J5F0"/>
<name>A0A0M5J5F0_DROBS</name>
<keyword evidence="2" id="KW-1185">Reference proteome</keyword>
<evidence type="ECO:0000313" key="1">
    <source>
        <dbReference type="EMBL" id="ALC42881.1"/>
    </source>
</evidence>
<dbReference type="STRING" id="30019.A0A0M5J5F0"/>
<dbReference type="OMA" id="IYVMRKC"/>
<protein>
    <submittedName>
        <fullName evidence="1">CG8960</fullName>
    </submittedName>
</protein>
<accession>A0A0M5J5F0</accession>
<evidence type="ECO:0000313" key="2">
    <source>
        <dbReference type="Proteomes" id="UP000494163"/>
    </source>
</evidence>
<dbReference type="Proteomes" id="UP000494163">
    <property type="component" value="Chromosome 3L"/>
</dbReference>
<dbReference type="OrthoDB" id="8048553at2759"/>
<sequence length="125" mass="14343">MLFLARKHLLASNLICLLMIYIMRKCLQLFCIIENKACSGADCNCEPGQKDCQQEQQRQRQVLLDSPELQRRGGFKFIPDAMRKTMHGFGYGEGHFQIFVEKKERILPTNARLNAASAELKLNPN</sequence>